<reference evidence="1 2" key="1">
    <citation type="journal article" date="2011" name="Stand. Genomic Sci.">
        <title>Complete genome sequence of Thermomonospora curvata type strain (B9).</title>
        <authorList>
            <person name="Chertkov O."/>
            <person name="Sikorski J."/>
            <person name="Nolan M."/>
            <person name="Lapidus A."/>
            <person name="Lucas S."/>
            <person name="Del Rio T.G."/>
            <person name="Tice H."/>
            <person name="Cheng J.F."/>
            <person name="Goodwin L."/>
            <person name="Pitluck S."/>
            <person name="Liolios K."/>
            <person name="Ivanova N."/>
            <person name="Mavromatis K."/>
            <person name="Mikhailova N."/>
            <person name="Ovchinnikova G."/>
            <person name="Pati A."/>
            <person name="Chen A."/>
            <person name="Palaniappan K."/>
            <person name="Djao O.D."/>
            <person name="Land M."/>
            <person name="Hauser L."/>
            <person name="Chang Y.J."/>
            <person name="Jeffries C.D."/>
            <person name="Brettin T."/>
            <person name="Han C."/>
            <person name="Detter J.C."/>
            <person name="Rohde M."/>
            <person name="Goker M."/>
            <person name="Woyke T."/>
            <person name="Bristow J."/>
            <person name="Eisen J.A."/>
            <person name="Markowitz V."/>
            <person name="Hugenholtz P."/>
            <person name="Klenk H.P."/>
            <person name="Kyrpides N.C."/>
        </authorList>
    </citation>
    <scope>NUCLEOTIDE SEQUENCE [LARGE SCALE GENOMIC DNA]</scope>
    <source>
        <strain evidence="2">ATCC 19995 / DSM 43183 / JCM 3096 / KCTC 9072 / NBRC 15933 / NCIMB 10081 / Henssen B9</strain>
    </source>
</reference>
<dbReference type="CDD" id="cd00093">
    <property type="entry name" value="HTH_XRE"/>
    <property type="match status" value="1"/>
</dbReference>
<dbReference type="GO" id="GO:0003677">
    <property type="term" value="F:DNA binding"/>
    <property type="evidence" value="ECO:0007669"/>
    <property type="project" value="InterPro"/>
</dbReference>
<sequence length="455" mass="49263">MFPREHGEKGACTMTTEQRRMQASRLRAEREKRGWGQRTLARLLRDAVEDRQKPELPSFVTYVKRWEAGKAVVSDSRYRTAYAVVFGIDQEELFNETTSPGSVDVGAIPEDAGDDMRRRAALQLLAALGAGAAIPPAVFETALAGIEDALGNPLDLDEWERTAHEYGQLLTVRPAGALTRDLTADLLAIGELLTRQMPDTDRQRMLRVSAALSACLAIDLGGTGDLRATRATWATAKRAADASGDITLRVWVRGRAAQEACWTGRPAETITALANEGIALAAGTPSPGLARAQAARAYAAATQGDTAQARVFLAAAEQTFDHLPNADERRTIFAFLESHLWWSKSYVHVLTADDRARETVAGALSLYPTEAHGARSNLALMDAIALIHAREVEAGLQQALTVLEKYPDATTSGRKVLLGQVLQTLPEQARELPSARELRALASVGNPLDVPQGTR</sequence>
<dbReference type="EMBL" id="CP001738">
    <property type="protein sequence ID" value="ACZ00177.1"/>
    <property type="molecule type" value="Genomic_DNA"/>
</dbReference>
<dbReference type="InterPro" id="IPR010982">
    <property type="entry name" value="Lambda_DNA-bd_dom_sf"/>
</dbReference>
<dbReference type="Proteomes" id="UP000001918">
    <property type="component" value="Chromosome"/>
</dbReference>
<protein>
    <recommendedName>
        <fullName evidence="3">HTH cro/C1-type domain-containing protein</fullName>
    </recommendedName>
</protein>
<evidence type="ECO:0000313" key="2">
    <source>
        <dbReference type="Proteomes" id="UP000001918"/>
    </source>
</evidence>
<dbReference type="KEGG" id="tcu:Tcur_4655"/>
<dbReference type="InterPro" id="IPR001387">
    <property type="entry name" value="Cro/C1-type_HTH"/>
</dbReference>
<evidence type="ECO:0008006" key="3">
    <source>
        <dbReference type="Google" id="ProtNLM"/>
    </source>
</evidence>
<evidence type="ECO:0000313" key="1">
    <source>
        <dbReference type="EMBL" id="ACZ00177.1"/>
    </source>
</evidence>
<dbReference type="Gene3D" id="1.10.260.40">
    <property type="entry name" value="lambda repressor-like DNA-binding domains"/>
    <property type="match status" value="1"/>
</dbReference>
<dbReference type="AlphaFoldDB" id="D1A678"/>
<dbReference type="HOGENOM" id="CLU_048433_0_0_11"/>
<keyword evidence="2" id="KW-1185">Reference proteome</keyword>
<dbReference type="eggNOG" id="COG1396">
    <property type="taxonomic scope" value="Bacteria"/>
</dbReference>
<name>D1A678_THECD</name>
<organism evidence="1 2">
    <name type="scientific">Thermomonospora curvata (strain ATCC 19995 / DSM 43183 / JCM 3096 / KCTC 9072 / NBRC 15933 / NCIMB 10081 / Henssen B9)</name>
    <dbReference type="NCBI Taxonomy" id="471852"/>
    <lineage>
        <taxon>Bacteria</taxon>
        <taxon>Bacillati</taxon>
        <taxon>Actinomycetota</taxon>
        <taxon>Actinomycetes</taxon>
        <taxon>Streptosporangiales</taxon>
        <taxon>Thermomonosporaceae</taxon>
        <taxon>Thermomonospora</taxon>
    </lineage>
</organism>
<dbReference type="STRING" id="471852.Tcur_4655"/>
<accession>D1A678</accession>
<gene>
    <name evidence="1" type="ordered locus">Tcur_4655</name>
</gene>
<proteinExistence type="predicted"/>